<evidence type="ECO:0000256" key="8">
    <source>
        <dbReference type="ARBA" id="ARBA00022694"/>
    </source>
</evidence>
<reference evidence="16 19" key="1">
    <citation type="submission" date="2015-09" db="EMBL/GenBank/DDBJ databases">
        <title>Draft genome sequence of Acidiplasma aeolicum DSM 18409.</title>
        <authorList>
            <person name="Hemp J."/>
        </authorList>
    </citation>
    <scope>NUCLEOTIDE SEQUENCE [LARGE SCALE GENOMIC DNA]</scope>
    <source>
        <strain evidence="16 19">V</strain>
    </source>
</reference>
<feature type="domain" description="Ribosomal RNA large subunit methyltransferase K/L-like methyltransferase" evidence="15">
    <location>
        <begin position="147"/>
        <end position="288"/>
    </location>
</feature>
<dbReference type="FunFam" id="3.40.50.150:FF:000251">
    <property type="entry name" value="Putative RNA methylase"/>
    <property type="match status" value="1"/>
</dbReference>
<evidence type="ECO:0000256" key="4">
    <source>
        <dbReference type="ARBA" id="ARBA00022555"/>
    </source>
</evidence>
<dbReference type="EMBL" id="LJCQ01000107">
    <property type="protein sequence ID" value="KPV47253.1"/>
    <property type="molecule type" value="Genomic_DNA"/>
</dbReference>
<dbReference type="Proteomes" id="UP000050515">
    <property type="component" value="Unassembled WGS sequence"/>
</dbReference>
<evidence type="ECO:0000256" key="13">
    <source>
        <dbReference type="ARBA" id="ARBA00066936"/>
    </source>
</evidence>
<keyword evidence="5 16" id="KW-0489">Methyltransferase</keyword>
<dbReference type="InterPro" id="IPR053943">
    <property type="entry name" value="RlmKL-like_Mtase_CS"/>
</dbReference>
<dbReference type="OrthoDB" id="7080at2157"/>
<keyword evidence="18" id="KW-1185">Reference proteome</keyword>
<keyword evidence="8" id="KW-0819">tRNA processing</keyword>
<evidence type="ECO:0000256" key="1">
    <source>
        <dbReference type="ARBA" id="ARBA00004496"/>
    </source>
</evidence>
<keyword evidence="3" id="KW-0963">Cytoplasm</keyword>
<gene>
    <name evidence="17" type="ORF">AOG54_01205</name>
    <name evidence="16" type="ORF">SE19_01805</name>
</gene>
<proteinExistence type="inferred from homology"/>
<dbReference type="PANTHER" id="PTHR14911:SF21">
    <property type="entry name" value="N2-METHYLGUANOSINE TRNA METHYLTRANSFERASE"/>
    <property type="match status" value="1"/>
</dbReference>
<dbReference type="PRINTS" id="PR00507">
    <property type="entry name" value="N12N6MTFRASE"/>
</dbReference>
<evidence type="ECO:0000259" key="15">
    <source>
        <dbReference type="Pfam" id="PF01170"/>
    </source>
</evidence>
<sequence>MRYVLEYTRENRDIVSSEINAIKETFRDFDIIYKSDFIYIIEGNYRDIENSGFINYISQIIDEKPDYNEFNCKIPEGKFYVRASVPPGYNTEMVESTVGKILGGRGRISFNNPDFIVRAVKADIWYLGILVYSRNKKDFESRRAPLRPFFSPVSLHPKYARYLINTSYTRPGDTVLDPFCGTGGILIEAALMGRRIIGNDALLNMVMGTKLNLKYFDLKYIEIYNLDIKDLNINKAVDAIVTDMPYGRSSSVNDYDIQNLYKTSFEKFNELLKSHGKCSIIVNNLELLEYSKKFFKIINSVPVYQHRSLIRYFVIIEKIS</sequence>
<dbReference type="GO" id="GO:0005737">
    <property type="term" value="C:cytoplasm"/>
    <property type="evidence" value="ECO:0007669"/>
    <property type="project" value="UniProtKB-SubCell"/>
</dbReference>
<dbReference type="GO" id="GO:0000049">
    <property type="term" value="F:tRNA binding"/>
    <property type="evidence" value="ECO:0007669"/>
    <property type="project" value="UniProtKB-KW"/>
</dbReference>
<evidence type="ECO:0000256" key="6">
    <source>
        <dbReference type="ARBA" id="ARBA00022679"/>
    </source>
</evidence>
<comment type="subunit">
    <text evidence="2">Monomer.</text>
</comment>
<dbReference type="PATRIC" id="fig|507754.4.peg.659"/>
<keyword evidence="7" id="KW-0949">S-adenosyl-L-methionine</keyword>
<dbReference type="GeneID" id="84221855"/>
<evidence type="ECO:0000256" key="11">
    <source>
        <dbReference type="ARBA" id="ARBA00054380"/>
    </source>
</evidence>
<evidence type="ECO:0000256" key="5">
    <source>
        <dbReference type="ARBA" id="ARBA00022603"/>
    </source>
</evidence>
<comment type="similarity">
    <text evidence="12">Belongs to the methyltransferase superfamily. Trm-G10 family.</text>
</comment>
<evidence type="ECO:0000313" key="16">
    <source>
        <dbReference type="EMBL" id="KPV47253.1"/>
    </source>
</evidence>
<evidence type="ECO:0000256" key="2">
    <source>
        <dbReference type="ARBA" id="ARBA00011245"/>
    </source>
</evidence>
<accession>A0A0N8PQI9</accession>
<dbReference type="InterPro" id="IPR000241">
    <property type="entry name" value="RlmKL-like_Mtase"/>
</dbReference>
<dbReference type="SUPFAM" id="SSF53335">
    <property type="entry name" value="S-adenosyl-L-methionine-dependent methyltransferases"/>
    <property type="match status" value="1"/>
</dbReference>
<dbReference type="GO" id="GO:0160101">
    <property type="term" value="F:tRNA (guanine(10)-N2)-dimethyltransferase activity"/>
    <property type="evidence" value="ECO:0007669"/>
    <property type="project" value="UniProtKB-EC"/>
</dbReference>
<evidence type="ECO:0000256" key="12">
    <source>
        <dbReference type="ARBA" id="ARBA00061338"/>
    </source>
</evidence>
<evidence type="ECO:0000256" key="10">
    <source>
        <dbReference type="ARBA" id="ARBA00051883"/>
    </source>
</evidence>
<dbReference type="Gene3D" id="3.40.50.150">
    <property type="entry name" value="Vaccinia Virus protein VP39"/>
    <property type="match status" value="1"/>
</dbReference>
<evidence type="ECO:0000256" key="7">
    <source>
        <dbReference type="ARBA" id="ARBA00022691"/>
    </source>
</evidence>
<dbReference type="PANTHER" id="PTHR14911">
    <property type="entry name" value="THUMP DOMAIN-CONTAINING"/>
    <property type="match status" value="1"/>
</dbReference>
<dbReference type="EMBL" id="LKBG01000242">
    <property type="protein sequence ID" value="KQB34426.1"/>
    <property type="molecule type" value="Genomic_DNA"/>
</dbReference>
<dbReference type="PROSITE" id="PS01261">
    <property type="entry name" value="UPF0020"/>
    <property type="match status" value="1"/>
</dbReference>
<dbReference type="EC" id="2.1.1.213" evidence="13"/>
<protein>
    <recommendedName>
        <fullName evidence="13">tRNA (guanine(10)-N(2))-dimethyltransferase</fullName>
        <ecNumber evidence="13">2.1.1.213</ecNumber>
    </recommendedName>
    <alternativeName>
        <fullName evidence="14">tRNA:G10 dimethyltransferase</fullName>
    </alternativeName>
</protein>
<dbReference type="RefSeq" id="WP_048101899.1">
    <property type="nucleotide sequence ID" value="NZ_JBBYJF010000009.1"/>
</dbReference>
<reference evidence="17 18" key="2">
    <citation type="submission" date="2015-09" db="EMBL/GenBank/DDBJ databases">
        <title>Heavy metals and arsenic resistance mechanisms in polyextremophilic archaea of the family Ferroplasmaceae.</title>
        <authorList>
            <person name="Bulaev A.G."/>
            <person name="Kanygina A.V."/>
        </authorList>
    </citation>
    <scope>NUCLEOTIDE SEQUENCE [LARGE SCALE GENOMIC DNA]</scope>
    <source>
        <strain evidence="17 18">VT</strain>
    </source>
</reference>
<dbReference type="AlphaFoldDB" id="A0A0N8PQI9"/>
<comment type="caution">
    <text evidence="16">The sequence shown here is derived from an EMBL/GenBank/DDBJ whole genome shotgun (WGS) entry which is preliminary data.</text>
</comment>
<keyword evidence="4" id="KW-0820">tRNA-binding</keyword>
<evidence type="ECO:0000313" key="17">
    <source>
        <dbReference type="EMBL" id="KQB34426.1"/>
    </source>
</evidence>
<dbReference type="GO" id="GO:0030488">
    <property type="term" value="P:tRNA methylation"/>
    <property type="evidence" value="ECO:0007669"/>
    <property type="project" value="TreeGrafter"/>
</dbReference>
<evidence type="ECO:0000313" key="18">
    <source>
        <dbReference type="Proteomes" id="UP000050320"/>
    </source>
</evidence>
<comment type="function">
    <text evidence="11">Catalyzes the adenosylmethionine-dependent methylation of the exocyclic amino group (N(2)) of guanosine at position 10 of various tRNAs. Acts via a two-step process that leads to the formation of either N(2)-monomethyl (m(2)G) or N(2)-dimethylguanosine (m(2)(2)G).</text>
</comment>
<evidence type="ECO:0000256" key="14">
    <source>
        <dbReference type="ARBA" id="ARBA00082665"/>
    </source>
</evidence>
<dbReference type="InterPro" id="IPR029063">
    <property type="entry name" value="SAM-dependent_MTases_sf"/>
</dbReference>
<keyword evidence="9" id="KW-0694">RNA-binding</keyword>
<name>A0A0N8PQI9_9ARCH</name>
<dbReference type="Proteomes" id="UP000050320">
    <property type="component" value="Unassembled WGS sequence"/>
</dbReference>
<organism evidence="16 19">
    <name type="scientific">Acidiplasma aeolicum</name>
    <dbReference type="NCBI Taxonomy" id="507754"/>
    <lineage>
        <taxon>Archaea</taxon>
        <taxon>Methanobacteriati</taxon>
        <taxon>Thermoplasmatota</taxon>
        <taxon>Thermoplasmata</taxon>
        <taxon>Thermoplasmatales</taxon>
        <taxon>Ferroplasmaceae</taxon>
        <taxon>Acidiplasma</taxon>
    </lineage>
</organism>
<evidence type="ECO:0000313" key="19">
    <source>
        <dbReference type="Proteomes" id="UP000050515"/>
    </source>
</evidence>
<comment type="catalytic activity">
    <reaction evidence="10">
        <text>guanosine(10) in tRNA + 2 S-adenosyl-L-methionine = N(2)-dimethylguanosine(10) in tRNA + 2 S-adenosyl-L-homocysteine + 2 H(+)</text>
        <dbReference type="Rhea" id="RHEA:43124"/>
        <dbReference type="Rhea" id="RHEA-COMP:10355"/>
        <dbReference type="Rhea" id="RHEA-COMP:10358"/>
        <dbReference type="ChEBI" id="CHEBI:15378"/>
        <dbReference type="ChEBI" id="CHEBI:57856"/>
        <dbReference type="ChEBI" id="CHEBI:59789"/>
        <dbReference type="ChEBI" id="CHEBI:74269"/>
        <dbReference type="ChEBI" id="CHEBI:74513"/>
        <dbReference type="EC" id="2.1.1.213"/>
    </reaction>
</comment>
<keyword evidence="6 16" id="KW-0808">Transferase</keyword>
<dbReference type="Pfam" id="PF01170">
    <property type="entry name" value="UPF0020"/>
    <property type="match status" value="1"/>
</dbReference>
<evidence type="ECO:0000256" key="3">
    <source>
        <dbReference type="ARBA" id="ARBA00022490"/>
    </source>
</evidence>
<evidence type="ECO:0000256" key="9">
    <source>
        <dbReference type="ARBA" id="ARBA00022884"/>
    </source>
</evidence>
<comment type="subcellular location">
    <subcellularLocation>
        <location evidence="1">Cytoplasm</location>
    </subcellularLocation>
</comment>
<dbReference type="CDD" id="cd02440">
    <property type="entry name" value="AdoMet_MTases"/>
    <property type="match status" value="1"/>
</dbReference>